<keyword evidence="7" id="KW-0732">Signal</keyword>
<dbReference type="RefSeq" id="WP_252849407.1">
    <property type="nucleotide sequence ID" value="NZ_JAMXQU010000005.1"/>
</dbReference>
<keyword evidence="6" id="KW-0862">Zinc</keyword>
<name>A0ABT1CH62_9PROT</name>
<sequence>MRLQKTVGFVTFRAMLPRFLPVLALALPLLSAHAETQDTQATAHIFDRIRSDPARLALFMRALPKGGDLHNHLAGAIMAESFLDWAGDDGLCVSLPSGRILPSKCRLATPGDMPATQLKNRQDAREIMIDALSMRDFVPTPADRSGHDHFFSTFGRFAPVLSAHQGAMLAQARDQAAADHVVYLELMISPGLGAMVKAGDQHPLHDLDLDAAHEALRQDTPRLVAEARHDTDEMEHQARDILQCDTPAAHPGCAVTVRYLFQAIRTMTPAEVFAQLDAGYALAHEDPRFVGINFVAPEDDAVAMADYELHMQMFAKMGALYPDVRLSLHAGELTPSLVPASGLQSHIRDAVEIAGADRIGHGVDILWEKDSTRLLGEMAQRHIAVEINLTSNAQILGVSGPSHPFGLYRRAHVPVVLSTDDEGVSRSNLTEAYLQALSATTLSYADLKTLSRNSLTYGFIPGISLWDGDHVITLCKAPQSFACADFLKKSQKARLQLQLEQNFADFENTISHEPLFQ</sequence>
<protein>
    <recommendedName>
        <fullName evidence="3">adenosine deaminase</fullName>
        <ecNumber evidence="3">3.5.4.4</ecNumber>
    </recommendedName>
</protein>
<evidence type="ECO:0000256" key="3">
    <source>
        <dbReference type="ARBA" id="ARBA00012784"/>
    </source>
</evidence>
<feature type="chain" id="PRO_5045720365" description="adenosine deaminase" evidence="7">
    <location>
        <begin position="35"/>
        <end position="517"/>
    </location>
</feature>
<evidence type="ECO:0000256" key="2">
    <source>
        <dbReference type="ARBA" id="ARBA00006676"/>
    </source>
</evidence>
<keyword evidence="4" id="KW-0479">Metal-binding</keyword>
<evidence type="ECO:0000256" key="4">
    <source>
        <dbReference type="ARBA" id="ARBA00022723"/>
    </source>
</evidence>
<dbReference type="Gene3D" id="3.20.20.140">
    <property type="entry name" value="Metal-dependent hydrolases"/>
    <property type="match status" value="1"/>
</dbReference>
<dbReference type="PANTHER" id="PTHR11409">
    <property type="entry name" value="ADENOSINE DEAMINASE"/>
    <property type="match status" value="1"/>
</dbReference>
<gene>
    <name evidence="9" type="ORF">NF685_09155</name>
</gene>
<dbReference type="EC" id="3.5.4.4" evidence="3"/>
<dbReference type="InterPro" id="IPR032466">
    <property type="entry name" value="Metal_Hydrolase"/>
</dbReference>
<proteinExistence type="inferred from homology"/>
<comment type="cofactor">
    <cofactor evidence="1">
        <name>Zn(2+)</name>
        <dbReference type="ChEBI" id="CHEBI:29105"/>
    </cofactor>
</comment>
<comment type="similarity">
    <text evidence="2">Belongs to the metallo-dependent hydrolases superfamily. Adenosine and AMP deaminases family.</text>
</comment>
<accession>A0ABT1CH62</accession>
<dbReference type="Pfam" id="PF00962">
    <property type="entry name" value="A_deaminase"/>
    <property type="match status" value="1"/>
</dbReference>
<dbReference type="InterPro" id="IPR006330">
    <property type="entry name" value="Ado/ade_deaminase"/>
</dbReference>
<keyword evidence="5" id="KW-0378">Hydrolase</keyword>
<comment type="caution">
    <text evidence="9">The sequence shown here is derived from an EMBL/GenBank/DDBJ whole genome shotgun (WGS) entry which is preliminary data.</text>
</comment>
<dbReference type="InterPro" id="IPR001365">
    <property type="entry name" value="A_deaminase_dom"/>
</dbReference>
<dbReference type="PANTHER" id="PTHR11409:SF43">
    <property type="entry name" value="ADENOSINE DEAMINASE"/>
    <property type="match status" value="1"/>
</dbReference>
<organism evidence="9 10">
    <name type="scientific">Asaia lannensis NBRC 102526</name>
    <dbReference type="NCBI Taxonomy" id="1307926"/>
    <lineage>
        <taxon>Bacteria</taxon>
        <taxon>Pseudomonadati</taxon>
        <taxon>Pseudomonadota</taxon>
        <taxon>Alphaproteobacteria</taxon>
        <taxon>Acetobacterales</taxon>
        <taxon>Acetobacteraceae</taxon>
        <taxon>Asaia</taxon>
    </lineage>
</organism>
<evidence type="ECO:0000256" key="7">
    <source>
        <dbReference type="SAM" id="SignalP"/>
    </source>
</evidence>
<dbReference type="Proteomes" id="UP001523401">
    <property type="component" value="Unassembled WGS sequence"/>
</dbReference>
<evidence type="ECO:0000256" key="5">
    <source>
        <dbReference type="ARBA" id="ARBA00022801"/>
    </source>
</evidence>
<evidence type="ECO:0000256" key="6">
    <source>
        <dbReference type="ARBA" id="ARBA00022833"/>
    </source>
</evidence>
<dbReference type="EMBL" id="JAMXQU010000005">
    <property type="protein sequence ID" value="MCO6160195.1"/>
    <property type="molecule type" value="Genomic_DNA"/>
</dbReference>
<keyword evidence="10" id="KW-1185">Reference proteome</keyword>
<evidence type="ECO:0000256" key="1">
    <source>
        <dbReference type="ARBA" id="ARBA00001947"/>
    </source>
</evidence>
<dbReference type="SUPFAM" id="SSF51556">
    <property type="entry name" value="Metallo-dependent hydrolases"/>
    <property type="match status" value="1"/>
</dbReference>
<evidence type="ECO:0000313" key="10">
    <source>
        <dbReference type="Proteomes" id="UP001523401"/>
    </source>
</evidence>
<evidence type="ECO:0000259" key="8">
    <source>
        <dbReference type="Pfam" id="PF00962"/>
    </source>
</evidence>
<feature type="signal peptide" evidence="7">
    <location>
        <begin position="1"/>
        <end position="34"/>
    </location>
</feature>
<reference evidence="9 10" key="1">
    <citation type="submission" date="2022-06" db="EMBL/GenBank/DDBJ databases">
        <title>Whole-genome of Asaia lannensis strain LMG 27011T.</title>
        <authorList>
            <person name="Sombolestani A."/>
        </authorList>
    </citation>
    <scope>NUCLEOTIDE SEQUENCE [LARGE SCALE GENOMIC DNA]</scope>
    <source>
        <strain evidence="9 10">NBRC 102526</strain>
    </source>
</reference>
<feature type="domain" description="Adenosine deaminase" evidence="8">
    <location>
        <begin position="172"/>
        <end position="461"/>
    </location>
</feature>
<evidence type="ECO:0000313" key="9">
    <source>
        <dbReference type="EMBL" id="MCO6160195.1"/>
    </source>
</evidence>